<name>A0AA86UEZ0_9EUKA</name>
<reference evidence="2" key="1">
    <citation type="submission" date="2023-06" db="EMBL/GenBank/DDBJ databases">
        <authorList>
            <person name="Kurt Z."/>
        </authorList>
    </citation>
    <scope>NUCLEOTIDE SEQUENCE</scope>
</reference>
<evidence type="ECO:0000313" key="4">
    <source>
        <dbReference type="Proteomes" id="UP001642409"/>
    </source>
</evidence>
<evidence type="ECO:0000256" key="1">
    <source>
        <dbReference type="SAM" id="Phobius"/>
    </source>
</evidence>
<dbReference type="EMBL" id="CATOUU010000789">
    <property type="protein sequence ID" value="CAI9948507.1"/>
    <property type="molecule type" value="Genomic_DNA"/>
</dbReference>
<proteinExistence type="predicted"/>
<dbReference type="Proteomes" id="UP001642409">
    <property type="component" value="Unassembled WGS sequence"/>
</dbReference>
<comment type="caution">
    <text evidence="2">The sequence shown here is derived from an EMBL/GenBank/DDBJ whole genome shotgun (WGS) entry which is preliminary data.</text>
</comment>
<gene>
    <name evidence="2" type="ORF">HINF_LOCUS36152</name>
    <name evidence="3" type="ORF">HINF_LOCUS43456</name>
</gene>
<reference evidence="3 4" key="2">
    <citation type="submission" date="2024-07" db="EMBL/GenBank/DDBJ databases">
        <authorList>
            <person name="Akdeniz Z."/>
        </authorList>
    </citation>
    <scope>NUCLEOTIDE SEQUENCE [LARGE SCALE GENOMIC DNA]</scope>
</reference>
<dbReference type="AlphaFoldDB" id="A0AA86UEZ0"/>
<evidence type="ECO:0000313" key="3">
    <source>
        <dbReference type="EMBL" id="CAL6049602.1"/>
    </source>
</evidence>
<keyword evidence="4" id="KW-1185">Reference proteome</keyword>
<organism evidence="2">
    <name type="scientific">Hexamita inflata</name>
    <dbReference type="NCBI Taxonomy" id="28002"/>
    <lineage>
        <taxon>Eukaryota</taxon>
        <taxon>Metamonada</taxon>
        <taxon>Diplomonadida</taxon>
        <taxon>Hexamitidae</taxon>
        <taxon>Hexamitinae</taxon>
        <taxon>Hexamita</taxon>
    </lineage>
</organism>
<protein>
    <submittedName>
        <fullName evidence="3">Hypothetical_protein</fullName>
    </submittedName>
</protein>
<feature type="transmembrane region" description="Helical" evidence="1">
    <location>
        <begin position="27"/>
        <end position="49"/>
    </location>
</feature>
<keyword evidence="1" id="KW-0472">Membrane</keyword>
<evidence type="ECO:0000313" key="2">
    <source>
        <dbReference type="EMBL" id="CAI9948507.1"/>
    </source>
</evidence>
<feature type="transmembrane region" description="Helical" evidence="1">
    <location>
        <begin position="55"/>
        <end position="75"/>
    </location>
</feature>
<dbReference type="EMBL" id="CAXDID020000181">
    <property type="protein sequence ID" value="CAL6049602.1"/>
    <property type="molecule type" value="Genomic_DNA"/>
</dbReference>
<keyword evidence="1" id="KW-1133">Transmembrane helix</keyword>
<accession>A0AA86UEZ0</accession>
<sequence length="114" mass="13271">MSENESLPVPETHNNFKSDEDHRNIMYVNMLWILGLIMTVIMSIVLSITNVAWSMWALFFFGGATVFIWVHMTYLHFSGGFTWKFICCPCLVKMDKKELQSLVQMDLSENVLKE</sequence>
<keyword evidence="1" id="KW-0812">Transmembrane</keyword>